<reference evidence="13 14" key="1">
    <citation type="submission" date="2016-07" db="EMBL/GenBank/DDBJ databases">
        <title>Pervasive Adenine N6-methylation of Active Genes in Fungi.</title>
        <authorList>
            <consortium name="DOE Joint Genome Institute"/>
            <person name="Mondo S.J."/>
            <person name="Dannebaum R.O."/>
            <person name="Kuo R.C."/>
            <person name="Labutti K."/>
            <person name="Haridas S."/>
            <person name="Kuo A."/>
            <person name="Salamov A."/>
            <person name="Ahrendt S.R."/>
            <person name="Lipzen A."/>
            <person name="Sullivan W."/>
            <person name="Andreopoulos W.B."/>
            <person name="Clum A."/>
            <person name="Lindquist E."/>
            <person name="Daum C."/>
            <person name="Ramamoorthy G.K."/>
            <person name="Gryganskyi A."/>
            <person name="Culley D."/>
            <person name="Magnuson J.K."/>
            <person name="James T.Y."/>
            <person name="O'Malley M.A."/>
            <person name="Stajich J.E."/>
            <person name="Spatafora J.W."/>
            <person name="Visel A."/>
            <person name="Grigoriev I.V."/>
        </authorList>
    </citation>
    <scope>NUCLEOTIDE SEQUENCE [LARGE SCALE GENOMIC DNA]</scope>
    <source>
        <strain evidence="13 14">ATCC 12442</strain>
    </source>
</reference>
<dbReference type="Gene3D" id="1.25.10.10">
    <property type="entry name" value="Leucine-rich Repeat Variant"/>
    <property type="match status" value="1"/>
</dbReference>
<dbReference type="STRING" id="61395.A0A1Y1WEQ3"/>
<dbReference type="InterPro" id="IPR021133">
    <property type="entry name" value="HEAT_type_2"/>
</dbReference>
<dbReference type="GeneID" id="63803426"/>
<evidence type="ECO:0000259" key="12">
    <source>
        <dbReference type="PROSITE" id="PS50166"/>
    </source>
</evidence>
<keyword evidence="14" id="KW-1185">Reference proteome</keyword>
<feature type="repeat" description="HEAT" evidence="11">
    <location>
        <begin position="391"/>
        <end position="423"/>
    </location>
</feature>
<proteinExistence type="inferred from homology"/>
<keyword evidence="7" id="KW-0653">Protein transport</keyword>
<keyword evidence="6" id="KW-0677">Repeat</keyword>
<sequence length="835" mass="91696">MSYAEILGGTLSPDANIREQATRALESAENENFSQYLLSLTNELANEGGDGAVRTAAGIALKNALLAKDPARQEQYAQRWLQVSDDTRNHVKQGSLATLASESRQATTAASQMIAAITAIELPRGQWPHVINTLLEQITTTTKANLKVASLQAIGFICENIEPEILATQSNPILTAVVQGANSQEQNQEVRYAAITALYNSLEFVRANFENDGERNVIMQTVCEATQSPDVNVQVAAFECLVRIMQLYYDKMQFYMEKALFGLTEEKIALQAIEFWSTVPEMMELGQQFDRTNFQFAKTALQQVLPTLMFLLTKQDEDADEDEWNVAMAAATCLSLMAQTVENDIVPPVIPFIEQNIRNQDWHFREAAVMSFGSILDGPESAVLMPLVSQALPVLIEMVKDPVLQVKDSAAWTLGRVCELLVECIQIDVHLHSLISALVGGLEDSPRIVSNCCWAIMNLSDQLGGYFEGIITTLMRITESNINENNSRTSAYEAMATLANTGAKDTIPTIGQLGIAILDRLDMTISNASQAVGIDDRLVLGELQSNLLNVPDQCVAHPGQARYPRSLTAIMTSVLELLKVSGKHAAVAEDSFLLVGSLITALEADFSRYLESFAPYLYSALRNHEEYQLCSISVGLIGDICRGMGPDAAQYCDQFMTILLQNLESDVLHRDVKPGILSCFGDIALAIGGRFETYLEVVFRVLASACQLSANTQAVDYDTIDYNNQLRTGIFEAFVGIVQGLKSDNKAQLVLSQVQGILGFMSVAFNDPNRSDEATRSMIGLLGDLADAFPNGEIREVLHADWIPALIKEGRASRRGSSLREVSRWAREMVKRASA</sequence>
<protein>
    <recommendedName>
        <fullName evidence="9">Importin-95</fullName>
    </recommendedName>
    <alternativeName>
        <fullName evidence="10">Karyopherin-95</fullName>
    </alternativeName>
</protein>
<dbReference type="InterPro" id="IPR058584">
    <property type="entry name" value="IMB1_TNPO1-like_TPR"/>
</dbReference>
<evidence type="ECO:0000256" key="4">
    <source>
        <dbReference type="ARBA" id="ARBA00022448"/>
    </source>
</evidence>
<dbReference type="PROSITE" id="PS50166">
    <property type="entry name" value="IMPORTIN_B_NT"/>
    <property type="match status" value="1"/>
</dbReference>
<name>A0A1Y1WEQ3_9FUNG</name>
<dbReference type="InterPro" id="IPR016024">
    <property type="entry name" value="ARM-type_fold"/>
</dbReference>
<dbReference type="Proteomes" id="UP000193922">
    <property type="component" value="Unassembled WGS sequence"/>
</dbReference>
<evidence type="ECO:0000256" key="7">
    <source>
        <dbReference type="ARBA" id="ARBA00022927"/>
    </source>
</evidence>
<dbReference type="PROSITE" id="PS50077">
    <property type="entry name" value="HEAT_REPEAT"/>
    <property type="match status" value="1"/>
</dbReference>
<evidence type="ECO:0000256" key="9">
    <source>
        <dbReference type="ARBA" id="ARBA00079884"/>
    </source>
</evidence>
<comment type="similarity">
    <text evidence="3">Belongs to the importin beta family. Importin beta-1 subfamily.</text>
</comment>
<dbReference type="GO" id="GO:0005635">
    <property type="term" value="C:nuclear envelope"/>
    <property type="evidence" value="ECO:0007669"/>
    <property type="project" value="UniProtKB-SubCell"/>
</dbReference>
<keyword evidence="5" id="KW-0963">Cytoplasm</keyword>
<dbReference type="InterPro" id="IPR000225">
    <property type="entry name" value="Armadillo"/>
</dbReference>
<evidence type="ECO:0000313" key="14">
    <source>
        <dbReference type="Proteomes" id="UP000193922"/>
    </source>
</evidence>
<dbReference type="FunFam" id="1.25.10.10:FF:000027">
    <property type="entry name" value="Importin subunit beta-1"/>
    <property type="match status" value="1"/>
</dbReference>
<dbReference type="InterPro" id="IPR040122">
    <property type="entry name" value="Importin_beta"/>
</dbReference>
<evidence type="ECO:0000256" key="6">
    <source>
        <dbReference type="ARBA" id="ARBA00022737"/>
    </source>
</evidence>
<evidence type="ECO:0000256" key="3">
    <source>
        <dbReference type="ARBA" id="ARBA00010907"/>
    </source>
</evidence>
<keyword evidence="4" id="KW-0813">Transport</keyword>
<keyword evidence="8" id="KW-0539">Nucleus</keyword>
<gene>
    <name evidence="13" type="ORF">DL89DRAFT_265687</name>
</gene>
<dbReference type="GO" id="GO:0005737">
    <property type="term" value="C:cytoplasm"/>
    <property type="evidence" value="ECO:0007669"/>
    <property type="project" value="UniProtKB-SubCell"/>
</dbReference>
<dbReference type="GO" id="GO:0006606">
    <property type="term" value="P:protein import into nucleus"/>
    <property type="evidence" value="ECO:0007669"/>
    <property type="project" value="InterPro"/>
</dbReference>
<dbReference type="Pfam" id="PF13513">
    <property type="entry name" value="HEAT_EZ"/>
    <property type="match status" value="1"/>
</dbReference>
<dbReference type="EMBL" id="MCFD01000003">
    <property type="protein sequence ID" value="ORX72010.1"/>
    <property type="molecule type" value="Genomic_DNA"/>
</dbReference>
<evidence type="ECO:0000256" key="1">
    <source>
        <dbReference type="ARBA" id="ARBA00004259"/>
    </source>
</evidence>
<comment type="caution">
    <text evidence="13">The sequence shown here is derived from an EMBL/GenBank/DDBJ whole genome shotgun (WGS) entry which is preliminary data.</text>
</comment>
<dbReference type="SMART" id="SM00913">
    <property type="entry name" value="IBN_N"/>
    <property type="match status" value="1"/>
</dbReference>
<dbReference type="PANTHER" id="PTHR10527">
    <property type="entry name" value="IMPORTIN BETA"/>
    <property type="match status" value="1"/>
</dbReference>
<evidence type="ECO:0000256" key="8">
    <source>
        <dbReference type="ARBA" id="ARBA00023242"/>
    </source>
</evidence>
<evidence type="ECO:0000313" key="13">
    <source>
        <dbReference type="EMBL" id="ORX72010.1"/>
    </source>
</evidence>
<dbReference type="SMART" id="SM00185">
    <property type="entry name" value="ARM"/>
    <property type="match status" value="4"/>
</dbReference>
<dbReference type="InterPro" id="IPR011989">
    <property type="entry name" value="ARM-like"/>
</dbReference>
<dbReference type="SUPFAM" id="SSF48371">
    <property type="entry name" value="ARM repeat"/>
    <property type="match status" value="1"/>
</dbReference>
<dbReference type="OrthoDB" id="10263328at2759"/>
<dbReference type="Pfam" id="PF03810">
    <property type="entry name" value="IBN_N"/>
    <property type="match status" value="1"/>
</dbReference>
<evidence type="ECO:0000256" key="2">
    <source>
        <dbReference type="ARBA" id="ARBA00004496"/>
    </source>
</evidence>
<dbReference type="AlphaFoldDB" id="A0A1Y1WEQ3"/>
<dbReference type="GO" id="GO:0031267">
    <property type="term" value="F:small GTPase binding"/>
    <property type="evidence" value="ECO:0007669"/>
    <property type="project" value="InterPro"/>
</dbReference>
<accession>A0A1Y1WEQ3</accession>
<organism evidence="13 14">
    <name type="scientific">Linderina pennispora</name>
    <dbReference type="NCBI Taxonomy" id="61395"/>
    <lineage>
        <taxon>Eukaryota</taxon>
        <taxon>Fungi</taxon>
        <taxon>Fungi incertae sedis</taxon>
        <taxon>Zoopagomycota</taxon>
        <taxon>Kickxellomycotina</taxon>
        <taxon>Kickxellomycetes</taxon>
        <taxon>Kickxellales</taxon>
        <taxon>Kickxellaceae</taxon>
        <taxon>Linderina</taxon>
    </lineage>
</organism>
<dbReference type="Pfam" id="PF25574">
    <property type="entry name" value="TPR_IMB1"/>
    <property type="match status" value="1"/>
</dbReference>
<evidence type="ECO:0000256" key="11">
    <source>
        <dbReference type="PROSITE-ProRule" id="PRU00103"/>
    </source>
</evidence>
<evidence type="ECO:0000256" key="5">
    <source>
        <dbReference type="ARBA" id="ARBA00022490"/>
    </source>
</evidence>
<dbReference type="RefSeq" id="XP_040745434.1">
    <property type="nucleotide sequence ID" value="XM_040886778.1"/>
</dbReference>
<dbReference type="InterPro" id="IPR001494">
    <property type="entry name" value="Importin-beta_N"/>
</dbReference>
<comment type="subcellular location">
    <subcellularLocation>
        <location evidence="2">Cytoplasm</location>
    </subcellularLocation>
    <subcellularLocation>
        <location evidence="1">Nucleus envelope</location>
    </subcellularLocation>
</comment>
<evidence type="ECO:0000256" key="10">
    <source>
        <dbReference type="ARBA" id="ARBA00083566"/>
    </source>
</evidence>
<feature type="domain" description="Importin N-terminal" evidence="12">
    <location>
        <begin position="21"/>
        <end position="101"/>
    </location>
</feature>